<dbReference type="Proteomes" id="UP000178841">
    <property type="component" value="Unassembled WGS sequence"/>
</dbReference>
<dbReference type="PRINTS" id="PR00046">
    <property type="entry name" value="SIGMA70FCT"/>
</dbReference>
<feature type="domain" description="HTH HARE-type" evidence="2">
    <location>
        <begin position="203"/>
        <end position="265"/>
    </location>
</feature>
<dbReference type="PROSITE" id="PS51913">
    <property type="entry name" value="HTH_HARE"/>
    <property type="match status" value="1"/>
</dbReference>
<dbReference type="STRING" id="1798657.A2648_02610"/>
<evidence type="ECO:0000313" key="3">
    <source>
        <dbReference type="EMBL" id="OGZ03822.1"/>
    </source>
</evidence>
<dbReference type="InterPro" id="IPR000943">
    <property type="entry name" value="RNA_pol_sigma70"/>
</dbReference>
<dbReference type="Pfam" id="PF05066">
    <property type="entry name" value="HARE-HTH"/>
    <property type="match status" value="1"/>
</dbReference>
<proteinExistence type="predicted"/>
<reference evidence="3 4" key="1">
    <citation type="journal article" date="2016" name="Nat. Commun.">
        <title>Thousands of microbial genomes shed light on interconnected biogeochemical processes in an aquifer system.</title>
        <authorList>
            <person name="Anantharaman K."/>
            <person name="Brown C.T."/>
            <person name="Hug L.A."/>
            <person name="Sharon I."/>
            <person name="Castelle C.J."/>
            <person name="Probst A.J."/>
            <person name="Thomas B.C."/>
            <person name="Singh A."/>
            <person name="Wilkins M.J."/>
            <person name="Karaoz U."/>
            <person name="Brodie E.L."/>
            <person name="Williams K.H."/>
            <person name="Hubbard S.S."/>
            <person name="Banfield J.F."/>
        </authorList>
    </citation>
    <scope>NUCLEOTIDE SEQUENCE [LARGE SCALE GENOMIC DNA]</scope>
</reference>
<dbReference type="InterPro" id="IPR050239">
    <property type="entry name" value="Sigma-70_RNA_pol_init_factors"/>
</dbReference>
<dbReference type="GO" id="GO:0003700">
    <property type="term" value="F:DNA-binding transcription factor activity"/>
    <property type="evidence" value="ECO:0007669"/>
    <property type="project" value="InterPro"/>
</dbReference>
<protein>
    <recommendedName>
        <fullName evidence="2">HTH HARE-type domain-containing protein</fullName>
    </recommendedName>
</protein>
<dbReference type="InterPro" id="IPR036388">
    <property type="entry name" value="WH-like_DNA-bd_sf"/>
</dbReference>
<dbReference type="SUPFAM" id="SSF88659">
    <property type="entry name" value="Sigma3 and sigma4 domains of RNA polymerase sigma factors"/>
    <property type="match status" value="1"/>
</dbReference>
<sequence length="328" mass="37965">MSPLQERAREVLFNRFGLHDNAEQKTLESIGELYGITRERVRQIESSALQSIKKSSAYKDEEGSFKELKEAIVRLGGIISEDELLSHFSKDKLTQNYINFFLVLHDDFTKHKENEDFKHSWTVDKETSGCVHESLRKLYESLDDSDLVAEEDIINRFLSHLKDVAGQYKNEEILKRWLSISKMIGKNPLGEWGKAGAPSIRTRGIKDYAFLILRRHKKPMHFKDVALEIKKTFGKNAHIATTHNELIKDPRFVLVGRGLYALKDWGYSQGVVRDVIKEVLKEKGPLSREDLLKKVLEKRYVKENTILVNLQNGKYFKKNKEGLYVIAK</sequence>
<dbReference type="PANTHER" id="PTHR30603">
    <property type="entry name" value="RNA POLYMERASE SIGMA FACTOR RPO"/>
    <property type="match status" value="1"/>
</dbReference>
<dbReference type="PANTHER" id="PTHR30603:SF47">
    <property type="entry name" value="RNA POLYMERASE SIGMA FACTOR SIGD, CHLOROPLASTIC"/>
    <property type="match status" value="1"/>
</dbReference>
<keyword evidence="1" id="KW-0804">Transcription</keyword>
<evidence type="ECO:0000313" key="4">
    <source>
        <dbReference type="Proteomes" id="UP000178841"/>
    </source>
</evidence>
<dbReference type="InterPro" id="IPR007630">
    <property type="entry name" value="RNA_pol_sigma70_r4"/>
</dbReference>
<dbReference type="InterPro" id="IPR007759">
    <property type="entry name" value="Asxl_HARE-HTH"/>
</dbReference>
<dbReference type="Gene3D" id="1.10.10.1250">
    <property type="entry name" value="RNA polymerase, subunit delta, N-terminal domain"/>
    <property type="match status" value="1"/>
</dbReference>
<accession>A0A1G2CRI9</accession>
<name>A0A1G2CRI9_9BACT</name>
<dbReference type="AlphaFoldDB" id="A0A1G2CRI9"/>
<organism evidence="3 4">
    <name type="scientific">Candidatus Lloydbacteria bacterium RIFCSPHIGHO2_01_FULL_41_20</name>
    <dbReference type="NCBI Taxonomy" id="1798657"/>
    <lineage>
        <taxon>Bacteria</taxon>
        <taxon>Candidatus Lloydiibacteriota</taxon>
    </lineage>
</organism>
<dbReference type="EMBL" id="MHLH01000015">
    <property type="protein sequence ID" value="OGZ03822.1"/>
    <property type="molecule type" value="Genomic_DNA"/>
</dbReference>
<evidence type="ECO:0000259" key="2">
    <source>
        <dbReference type="PROSITE" id="PS51913"/>
    </source>
</evidence>
<gene>
    <name evidence="3" type="ORF">A2648_02610</name>
</gene>
<dbReference type="Gene3D" id="1.10.10.10">
    <property type="entry name" value="Winged helix-like DNA-binding domain superfamily/Winged helix DNA-binding domain"/>
    <property type="match status" value="1"/>
</dbReference>
<dbReference type="GO" id="GO:0006352">
    <property type="term" value="P:DNA-templated transcription initiation"/>
    <property type="evidence" value="ECO:0007669"/>
    <property type="project" value="InterPro"/>
</dbReference>
<dbReference type="Pfam" id="PF04545">
    <property type="entry name" value="Sigma70_r4"/>
    <property type="match status" value="1"/>
</dbReference>
<evidence type="ECO:0000256" key="1">
    <source>
        <dbReference type="ARBA" id="ARBA00023163"/>
    </source>
</evidence>
<comment type="caution">
    <text evidence="3">The sequence shown here is derived from an EMBL/GenBank/DDBJ whole genome shotgun (WGS) entry which is preliminary data.</text>
</comment>
<dbReference type="InterPro" id="IPR038087">
    <property type="entry name" value="RNAP_delta_N_dom_sf"/>
</dbReference>
<dbReference type="InterPro" id="IPR013324">
    <property type="entry name" value="RNA_pol_sigma_r3/r4-like"/>
</dbReference>